<sequence>MATCVYLVYVILRWVSKWTTLAVLLALLVIGGVELNPGPTVEELQKKLGAKQILLVCKDTSEARRTGLYEFDHARRQGRVDWQSVLGAFQATYVEFEEFGNPGLFPVDHAFSGLTRRVFTAGEVHLVTVRKGGAAEAAPPDVVDYLCDKFGDALRHCHSELAPGAAREGPLNPEILDPDITEHMPLHGHEETCLCAVATLAQIFRRWRTRGLTQNSEFRRGLAYMLVLSGPRSGWLQSAEARRNADWL</sequence>
<proteinExistence type="predicted"/>
<keyword evidence="2" id="KW-1185">Reference proteome</keyword>
<name>A0AAW1P738_9CHLO</name>
<reference evidence="1 2" key="1">
    <citation type="journal article" date="2024" name="Nat. Commun.">
        <title>Phylogenomics reveals the evolutionary origins of lichenization in chlorophyte algae.</title>
        <authorList>
            <person name="Puginier C."/>
            <person name="Libourel C."/>
            <person name="Otte J."/>
            <person name="Skaloud P."/>
            <person name="Haon M."/>
            <person name="Grisel S."/>
            <person name="Petersen M."/>
            <person name="Berrin J.G."/>
            <person name="Delaux P.M."/>
            <person name="Dal Grande F."/>
            <person name="Keller J."/>
        </authorList>
    </citation>
    <scope>NUCLEOTIDE SEQUENCE [LARGE SCALE GENOMIC DNA]</scope>
    <source>
        <strain evidence="1 2">SAG 2043</strain>
    </source>
</reference>
<evidence type="ECO:0000313" key="1">
    <source>
        <dbReference type="EMBL" id="KAK9805485.1"/>
    </source>
</evidence>
<dbReference type="Proteomes" id="UP001489004">
    <property type="component" value="Unassembled WGS sequence"/>
</dbReference>
<dbReference type="EMBL" id="JALJOR010000015">
    <property type="protein sequence ID" value="KAK9805485.1"/>
    <property type="molecule type" value="Genomic_DNA"/>
</dbReference>
<dbReference type="AlphaFoldDB" id="A0AAW1P738"/>
<evidence type="ECO:0000313" key="2">
    <source>
        <dbReference type="Proteomes" id="UP001489004"/>
    </source>
</evidence>
<comment type="caution">
    <text evidence="1">The sequence shown here is derived from an EMBL/GenBank/DDBJ whole genome shotgun (WGS) entry which is preliminary data.</text>
</comment>
<protein>
    <submittedName>
        <fullName evidence="1">Uncharacterized protein</fullName>
    </submittedName>
</protein>
<accession>A0AAW1P738</accession>
<gene>
    <name evidence="1" type="ORF">WJX72_000786</name>
</gene>
<organism evidence="1 2">
    <name type="scientific">[Myrmecia] bisecta</name>
    <dbReference type="NCBI Taxonomy" id="41462"/>
    <lineage>
        <taxon>Eukaryota</taxon>
        <taxon>Viridiplantae</taxon>
        <taxon>Chlorophyta</taxon>
        <taxon>core chlorophytes</taxon>
        <taxon>Trebouxiophyceae</taxon>
        <taxon>Trebouxiales</taxon>
        <taxon>Trebouxiaceae</taxon>
        <taxon>Myrmecia</taxon>
    </lineage>
</organism>